<protein>
    <submittedName>
        <fullName evidence="1">Uncharacterized protein</fullName>
    </submittedName>
</protein>
<dbReference type="EMBL" id="UINC01042826">
    <property type="protein sequence ID" value="SVB45978.1"/>
    <property type="molecule type" value="Genomic_DNA"/>
</dbReference>
<organism evidence="1">
    <name type="scientific">marine metagenome</name>
    <dbReference type="NCBI Taxonomy" id="408172"/>
    <lineage>
        <taxon>unclassified sequences</taxon>
        <taxon>metagenomes</taxon>
        <taxon>ecological metagenomes</taxon>
    </lineage>
</organism>
<accession>A0A382E5L1</accession>
<proteinExistence type="predicted"/>
<name>A0A382E5L1_9ZZZZ</name>
<sequence length="146" mass="16229">MNKLAPMIALLLIASALAGCAEETEAEWRGPDSYVDDAHVYIDGWGSDDDTVCQTATVLEGGQMYVCTFSLTAEEYIVVELDVASGSDPVDLITMDDINYQKWEDGDAYYYLEDWTDFETSGGQYGKDVLMPEGDWNVVFYNVEGE</sequence>
<reference evidence="1" key="1">
    <citation type="submission" date="2018-05" db="EMBL/GenBank/DDBJ databases">
        <authorList>
            <person name="Lanie J.A."/>
            <person name="Ng W.-L."/>
            <person name="Kazmierczak K.M."/>
            <person name="Andrzejewski T.M."/>
            <person name="Davidsen T.M."/>
            <person name="Wayne K.J."/>
            <person name="Tettelin H."/>
            <person name="Glass J.I."/>
            <person name="Rusch D."/>
            <person name="Podicherti R."/>
            <person name="Tsui H.-C.T."/>
            <person name="Winkler M.E."/>
        </authorList>
    </citation>
    <scope>NUCLEOTIDE SEQUENCE</scope>
</reference>
<gene>
    <name evidence="1" type="ORF">METZ01_LOCUS198832</name>
</gene>
<dbReference type="PROSITE" id="PS51257">
    <property type="entry name" value="PROKAR_LIPOPROTEIN"/>
    <property type="match status" value="1"/>
</dbReference>
<dbReference type="AlphaFoldDB" id="A0A382E5L1"/>
<evidence type="ECO:0000313" key="1">
    <source>
        <dbReference type="EMBL" id="SVB45978.1"/>
    </source>
</evidence>